<keyword evidence="2" id="KW-1185">Reference proteome</keyword>
<dbReference type="RefSeq" id="WP_155194225.1">
    <property type="nucleotide sequence ID" value="NZ_BAAAEA010000001.1"/>
</dbReference>
<evidence type="ECO:0000313" key="2">
    <source>
        <dbReference type="Proteomes" id="UP001157914"/>
    </source>
</evidence>
<comment type="caution">
    <text evidence="1">The sequence shown here is derived from an EMBL/GenBank/DDBJ whole genome shotgun (WGS) entry which is preliminary data.</text>
</comment>
<gene>
    <name evidence="1" type="ORF">SAMN06265374_3435</name>
</gene>
<dbReference type="PANTHER" id="PTHR20974:SF0">
    <property type="entry name" value="UPF0585 PROTEIN CG18661"/>
    <property type="match status" value="1"/>
</dbReference>
<dbReference type="Proteomes" id="UP001157914">
    <property type="component" value="Unassembled WGS sequence"/>
</dbReference>
<organism evidence="1 2">
    <name type="scientific">Roseibium denhamense</name>
    <dbReference type="NCBI Taxonomy" id="76305"/>
    <lineage>
        <taxon>Bacteria</taxon>
        <taxon>Pseudomonadati</taxon>
        <taxon>Pseudomonadota</taxon>
        <taxon>Alphaproteobacteria</taxon>
        <taxon>Hyphomicrobiales</taxon>
        <taxon>Stappiaceae</taxon>
        <taxon>Roseibium</taxon>
    </lineage>
</organism>
<proteinExistence type="predicted"/>
<dbReference type="SUPFAM" id="SSF53335">
    <property type="entry name" value="S-adenosyl-L-methionine-dependent methyltransferases"/>
    <property type="match status" value="1"/>
</dbReference>
<evidence type="ECO:0008006" key="3">
    <source>
        <dbReference type="Google" id="ProtNLM"/>
    </source>
</evidence>
<reference evidence="1 2" key="1">
    <citation type="submission" date="2017-05" db="EMBL/GenBank/DDBJ databases">
        <authorList>
            <person name="Varghese N."/>
            <person name="Submissions S."/>
        </authorList>
    </citation>
    <scope>NUCLEOTIDE SEQUENCE [LARGE SCALE GENOMIC DNA]</scope>
    <source>
        <strain evidence="1 2">DSM 15949</strain>
    </source>
</reference>
<accession>A0ABY1PFF7</accession>
<dbReference type="Gene3D" id="3.40.50.150">
    <property type="entry name" value="Vaccinia Virus protein VP39"/>
    <property type="match status" value="1"/>
</dbReference>
<dbReference type="PANTHER" id="PTHR20974">
    <property type="entry name" value="UPF0585 PROTEIN CG18661"/>
    <property type="match status" value="1"/>
</dbReference>
<protein>
    <recommendedName>
        <fullName evidence="3">DUF938 domain-containing protein</fullName>
    </recommendedName>
</protein>
<dbReference type="EMBL" id="FXTT01000005">
    <property type="protein sequence ID" value="SMP31795.1"/>
    <property type="molecule type" value="Genomic_DNA"/>
</dbReference>
<dbReference type="InterPro" id="IPR029063">
    <property type="entry name" value="SAM-dependent_MTases_sf"/>
</dbReference>
<name>A0ABY1PFF7_9HYPH</name>
<dbReference type="Pfam" id="PF06080">
    <property type="entry name" value="DUF938"/>
    <property type="match status" value="1"/>
</dbReference>
<dbReference type="InterPro" id="IPR010342">
    <property type="entry name" value="DUF938"/>
</dbReference>
<evidence type="ECO:0000313" key="1">
    <source>
        <dbReference type="EMBL" id="SMP31795.1"/>
    </source>
</evidence>
<sequence>MLPFSAAADRNKDVILEKLTPLLAGRRHVLEVGSGNAQHAVHVTSALPHIRWQCSDLAENLPGIAARLADEGNAHTPPALALDVAAGPWVLNAGEAHDDIDVIFTANTLHIMSLDHVAGFFERAGETLTRPGDIMIVYGPLKYGGAFTTESNAAFDLQLKSWNPVSGIRDFEALDAMAGQAGFRFVSDQPMPANNQLVLWERSR</sequence>